<name>A0A956M2Y2_UNCEI</name>
<evidence type="ECO:0000256" key="2">
    <source>
        <dbReference type="ARBA" id="ARBA00022801"/>
    </source>
</evidence>
<dbReference type="EMBL" id="JAGQHR010000606">
    <property type="protein sequence ID" value="MCA9729202.1"/>
    <property type="molecule type" value="Genomic_DNA"/>
</dbReference>
<dbReference type="InterPro" id="IPR036264">
    <property type="entry name" value="Bact_exopeptidase_dim_dom"/>
</dbReference>
<dbReference type="InterPro" id="IPR002933">
    <property type="entry name" value="Peptidase_M20"/>
</dbReference>
<dbReference type="InterPro" id="IPR010174">
    <property type="entry name" value="Succinyl-DAP_deSuclase_DapE"/>
</dbReference>
<dbReference type="GO" id="GO:0009089">
    <property type="term" value="P:lysine biosynthetic process via diaminopimelate"/>
    <property type="evidence" value="ECO:0007669"/>
    <property type="project" value="UniProtKB-UniRule"/>
</dbReference>
<dbReference type="Proteomes" id="UP000697710">
    <property type="component" value="Unassembled WGS sequence"/>
</dbReference>
<evidence type="ECO:0000313" key="6">
    <source>
        <dbReference type="Proteomes" id="UP000697710"/>
    </source>
</evidence>
<dbReference type="NCBIfam" id="TIGR01900">
    <property type="entry name" value="dapE-gram_pos"/>
    <property type="match status" value="1"/>
</dbReference>
<gene>
    <name evidence="5" type="primary">dapE</name>
    <name evidence="5" type="ORF">KC729_16060</name>
</gene>
<dbReference type="PANTHER" id="PTHR43808:SF31">
    <property type="entry name" value="N-ACETYL-L-CITRULLINE DEACETYLASE"/>
    <property type="match status" value="1"/>
</dbReference>
<dbReference type="GO" id="GO:0008777">
    <property type="term" value="F:acetylornithine deacetylase activity"/>
    <property type="evidence" value="ECO:0007669"/>
    <property type="project" value="TreeGrafter"/>
</dbReference>
<dbReference type="Gene3D" id="3.30.70.360">
    <property type="match status" value="1"/>
</dbReference>
<dbReference type="Pfam" id="PF01546">
    <property type="entry name" value="Peptidase_M20"/>
    <property type="match status" value="1"/>
</dbReference>
<reference evidence="5" key="1">
    <citation type="submission" date="2020-04" db="EMBL/GenBank/DDBJ databases">
        <authorList>
            <person name="Zhang T."/>
        </authorList>
    </citation>
    <scope>NUCLEOTIDE SEQUENCE</scope>
    <source>
        <strain evidence="5">HKST-UBA01</strain>
    </source>
</reference>
<dbReference type="AlphaFoldDB" id="A0A956M2Y2"/>
<dbReference type="EC" id="3.5.1.18" evidence="3"/>
<accession>A0A956M2Y2</accession>
<keyword evidence="1" id="KW-0479">Metal-binding</keyword>
<reference evidence="5" key="2">
    <citation type="journal article" date="2021" name="Microbiome">
        <title>Successional dynamics and alternative stable states in a saline activated sludge microbial community over 9 years.</title>
        <authorList>
            <person name="Wang Y."/>
            <person name="Ye J."/>
            <person name="Ju F."/>
            <person name="Liu L."/>
            <person name="Boyd J.A."/>
            <person name="Deng Y."/>
            <person name="Parks D.H."/>
            <person name="Jiang X."/>
            <person name="Yin X."/>
            <person name="Woodcroft B.J."/>
            <person name="Tyson G.W."/>
            <person name="Hugenholtz P."/>
            <person name="Polz M.F."/>
            <person name="Zhang T."/>
        </authorList>
    </citation>
    <scope>NUCLEOTIDE SEQUENCE</scope>
    <source>
        <strain evidence="5">HKST-UBA01</strain>
    </source>
</reference>
<dbReference type="Gene3D" id="3.40.630.10">
    <property type="entry name" value="Zn peptidases"/>
    <property type="match status" value="1"/>
</dbReference>
<dbReference type="GO" id="GO:0009014">
    <property type="term" value="F:succinyl-diaminopimelate desuccinylase activity"/>
    <property type="evidence" value="ECO:0007669"/>
    <property type="project" value="UniProtKB-UniRule"/>
</dbReference>
<evidence type="ECO:0000313" key="5">
    <source>
        <dbReference type="EMBL" id="MCA9729202.1"/>
    </source>
</evidence>
<dbReference type="GO" id="GO:0046872">
    <property type="term" value="F:metal ion binding"/>
    <property type="evidence" value="ECO:0007669"/>
    <property type="project" value="UniProtKB-KW"/>
</dbReference>
<dbReference type="SUPFAM" id="SSF53187">
    <property type="entry name" value="Zn-dependent exopeptidases"/>
    <property type="match status" value="1"/>
</dbReference>
<dbReference type="InterPro" id="IPR050072">
    <property type="entry name" value="Peptidase_M20A"/>
</dbReference>
<evidence type="ECO:0000256" key="1">
    <source>
        <dbReference type="ARBA" id="ARBA00022723"/>
    </source>
</evidence>
<dbReference type="Pfam" id="PF07687">
    <property type="entry name" value="M20_dimer"/>
    <property type="match status" value="1"/>
</dbReference>
<dbReference type="PANTHER" id="PTHR43808">
    <property type="entry name" value="ACETYLORNITHINE DEACETYLASE"/>
    <property type="match status" value="1"/>
</dbReference>
<feature type="domain" description="Peptidase M20 dimerisation" evidence="4">
    <location>
        <begin position="191"/>
        <end position="285"/>
    </location>
</feature>
<evidence type="ECO:0000259" key="4">
    <source>
        <dbReference type="Pfam" id="PF07687"/>
    </source>
</evidence>
<dbReference type="SUPFAM" id="SSF55031">
    <property type="entry name" value="Bacterial exopeptidase dimerisation domain"/>
    <property type="match status" value="1"/>
</dbReference>
<comment type="caution">
    <text evidence="5">The sequence shown here is derived from an EMBL/GenBank/DDBJ whole genome shotgun (WGS) entry which is preliminary data.</text>
</comment>
<protein>
    <recommendedName>
        <fullName evidence="3">Succinyl-diaminopimelate desuccinylase</fullName>
        <ecNumber evidence="3">3.5.1.18</ecNumber>
    </recommendedName>
</protein>
<evidence type="ECO:0000256" key="3">
    <source>
        <dbReference type="NCBIfam" id="TIGR01900"/>
    </source>
</evidence>
<dbReference type="GO" id="GO:0006526">
    <property type="term" value="P:L-arginine biosynthetic process"/>
    <property type="evidence" value="ECO:0007669"/>
    <property type="project" value="TreeGrafter"/>
</dbReference>
<sequence>MDTSTASRELAHDLLGLLRIESVTGAEATLAGVLESRFRALPRGMAHRRFGDSLVVATEEFFERPPTDSHHDRPRSRVAARGSRRPLVVLAGHLDTVPLGEAWPPRIEEGWIAGRGASDMKAGLAVMLRLLEQLPPEEGFCERAYVFYAGEEGPADGNDLPNVIAAVPGLSQADLALLLEPTSGALELGCQGSLHARVTFQGVPCHSARPWLGRHPLPAALPWLSQIVDHPARPVRLEGVEFVEVVTVTQLHSGETRNVLPGSLLVNVNLRYPPDRSPADAERFARTLCPEPRPATPRLPGGDPSATRFVGGDPEEIGITVEIVDHAVAGAIATEAPLYRHLLDTTGLPKRAKQAWTDVARFTALGVPALNWGPGDPSFAHTRDERVEIAQIEEVYRRMYDFLTGPAPEGENS</sequence>
<organism evidence="5 6">
    <name type="scientific">Eiseniibacteriota bacterium</name>
    <dbReference type="NCBI Taxonomy" id="2212470"/>
    <lineage>
        <taxon>Bacteria</taxon>
        <taxon>Candidatus Eiseniibacteriota</taxon>
    </lineage>
</organism>
<dbReference type="InterPro" id="IPR011650">
    <property type="entry name" value="Peptidase_M20_dimer"/>
</dbReference>
<proteinExistence type="predicted"/>
<keyword evidence="2 5" id="KW-0378">Hydrolase</keyword>